<dbReference type="InterPro" id="IPR050576">
    <property type="entry name" value="Cilia_flagella_integrity"/>
</dbReference>
<sequence length="279" mass="31843">MEPTPVKLTMQLIRKSMQLRPETAIDDGLAVEGDEVEHLLTRNVLRLDWLGIGKIENLDAFTHVRELYLQHNAIQVLENLELHTNLDFLALSHNRISTVANIACLAKLKFLDLSFNALTALDLDELPRGLRVLRLAGNPWAEATANYAELCFDRLPLLHTCDGYTRNVPAPHSPPHAHRDRHAALADDTLLDDAAPRDHVKKHKELLSQEHRNKMQELHDGLQQTRSAIVERSTERLREKRKKLQEETQAHLHAAASHVEQLHVQHAAWRKEQLQAHQA</sequence>
<dbReference type="PROSITE" id="PS51450">
    <property type="entry name" value="LRR"/>
    <property type="match status" value="2"/>
</dbReference>
<dbReference type="Pfam" id="PF13855">
    <property type="entry name" value="LRR_8"/>
    <property type="match status" value="1"/>
</dbReference>
<evidence type="ECO:0000256" key="3">
    <source>
        <dbReference type="ARBA" id="ARBA00022737"/>
    </source>
</evidence>
<evidence type="ECO:0000256" key="1">
    <source>
        <dbReference type="ARBA" id="ARBA00004138"/>
    </source>
</evidence>
<dbReference type="SUPFAM" id="SSF52058">
    <property type="entry name" value="L domain-like"/>
    <property type="match status" value="1"/>
</dbReference>
<dbReference type="RefSeq" id="XP_008621457.1">
    <property type="nucleotide sequence ID" value="XM_008623235.1"/>
</dbReference>
<dbReference type="OMA" id="LAHQDWH"/>
<accession>T0R6H2</accession>
<evidence type="ECO:0000256" key="4">
    <source>
        <dbReference type="ARBA" id="ARBA00023069"/>
    </source>
</evidence>
<keyword evidence="2" id="KW-0433">Leucine-rich repeat</keyword>
<keyword evidence="7" id="KW-1185">Reference proteome</keyword>
<keyword evidence="5" id="KW-0966">Cell projection</keyword>
<evidence type="ECO:0000313" key="6">
    <source>
        <dbReference type="EMBL" id="EQC25107.1"/>
    </source>
</evidence>
<keyword evidence="4" id="KW-0969">Cilium</keyword>
<dbReference type="VEuPathDB" id="FungiDB:SDRG_17002"/>
<dbReference type="PANTHER" id="PTHR45973:SF9">
    <property type="entry name" value="LEUCINE-RICH REPEAT-CONTAINING PROTEIN 46"/>
    <property type="match status" value="1"/>
</dbReference>
<comment type="subcellular location">
    <subcellularLocation>
        <location evidence="1">Cell projection</location>
        <location evidence="1">Cilium</location>
    </subcellularLocation>
</comment>
<dbReference type="STRING" id="1156394.T0R6H2"/>
<dbReference type="PANTHER" id="PTHR45973">
    <property type="entry name" value="PROTEIN PHOSPHATASE 1 REGULATORY SUBUNIT SDS22-RELATED"/>
    <property type="match status" value="1"/>
</dbReference>
<reference evidence="6 7" key="1">
    <citation type="submission" date="2012-04" db="EMBL/GenBank/DDBJ databases">
        <title>The Genome Sequence of Saprolegnia declina VS20.</title>
        <authorList>
            <consortium name="The Broad Institute Genome Sequencing Platform"/>
            <person name="Russ C."/>
            <person name="Nusbaum C."/>
            <person name="Tyler B."/>
            <person name="van West P."/>
            <person name="Dieguez-Uribeondo J."/>
            <person name="de Bruijn I."/>
            <person name="Tripathy S."/>
            <person name="Jiang R."/>
            <person name="Young S.K."/>
            <person name="Zeng Q."/>
            <person name="Gargeya S."/>
            <person name="Fitzgerald M."/>
            <person name="Haas B."/>
            <person name="Abouelleil A."/>
            <person name="Alvarado L."/>
            <person name="Arachchi H.M."/>
            <person name="Berlin A."/>
            <person name="Chapman S.B."/>
            <person name="Goldberg J."/>
            <person name="Griggs A."/>
            <person name="Gujja S."/>
            <person name="Hansen M."/>
            <person name="Howarth C."/>
            <person name="Imamovic A."/>
            <person name="Larimer J."/>
            <person name="McCowen C."/>
            <person name="Montmayeur A."/>
            <person name="Murphy C."/>
            <person name="Neiman D."/>
            <person name="Pearson M."/>
            <person name="Priest M."/>
            <person name="Roberts A."/>
            <person name="Saif S."/>
            <person name="Shea T."/>
            <person name="Sisk P."/>
            <person name="Sykes S."/>
            <person name="Wortman J."/>
            <person name="Nusbaum C."/>
            <person name="Birren B."/>
        </authorList>
    </citation>
    <scope>NUCLEOTIDE SEQUENCE [LARGE SCALE GENOMIC DNA]</scope>
    <source>
        <strain evidence="6 7">VS20</strain>
    </source>
</reference>
<dbReference type="OrthoDB" id="7451790at2759"/>
<gene>
    <name evidence="6" type="ORF">SDRG_17002</name>
</gene>
<dbReference type="AlphaFoldDB" id="T0R6H2"/>
<evidence type="ECO:0000313" key="7">
    <source>
        <dbReference type="Proteomes" id="UP000030762"/>
    </source>
</evidence>
<evidence type="ECO:0000256" key="2">
    <source>
        <dbReference type="ARBA" id="ARBA00022614"/>
    </source>
</evidence>
<dbReference type="eggNOG" id="KOG0531">
    <property type="taxonomic scope" value="Eukaryota"/>
</dbReference>
<proteinExistence type="predicted"/>
<evidence type="ECO:0000256" key="5">
    <source>
        <dbReference type="ARBA" id="ARBA00023273"/>
    </source>
</evidence>
<dbReference type="InterPro" id="IPR032675">
    <property type="entry name" value="LRR_dom_sf"/>
</dbReference>
<dbReference type="InterPro" id="IPR001611">
    <property type="entry name" value="Leu-rich_rpt"/>
</dbReference>
<protein>
    <recommendedName>
        <fullName evidence="8">U2A'/phosphoprotein 32 family A C-terminal domain-containing protein</fullName>
    </recommendedName>
</protein>
<name>T0R6H2_SAPDV</name>
<keyword evidence="3" id="KW-0677">Repeat</keyword>
<dbReference type="InParanoid" id="T0R6H2"/>
<evidence type="ECO:0008006" key="8">
    <source>
        <dbReference type="Google" id="ProtNLM"/>
    </source>
</evidence>
<dbReference type="Gene3D" id="3.80.10.10">
    <property type="entry name" value="Ribonuclease Inhibitor"/>
    <property type="match status" value="1"/>
</dbReference>
<dbReference type="EMBL" id="JH767308">
    <property type="protein sequence ID" value="EQC25107.1"/>
    <property type="molecule type" value="Genomic_DNA"/>
</dbReference>
<dbReference type="Proteomes" id="UP000030762">
    <property type="component" value="Unassembled WGS sequence"/>
</dbReference>
<organism evidence="6 7">
    <name type="scientific">Saprolegnia diclina (strain VS20)</name>
    <dbReference type="NCBI Taxonomy" id="1156394"/>
    <lineage>
        <taxon>Eukaryota</taxon>
        <taxon>Sar</taxon>
        <taxon>Stramenopiles</taxon>
        <taxon>Oomycota</taxon>
        <taxon>Saprolegniomycetes</taxon>
        <taxon>Saprolegniales</taxon>
        <taxon>Saprolegniaceae</taxon>
        <taxon>Saprolegnia</taxon>
    </lineage>
</organism>
<dbReference type="SMART" id="SM00365">
    <property type="entry name" value="LRR_SD22"/>
    <property type="match status" value="3"/>
</dbReference>
<dbReference type="GeneID" id="19957729"/>